<dbReference type="CDD" id="cd00075">
    <property type="entry name" value="HATPase"/>
    <property type="match status" value="1"/>
</dbReference>
<keyword evidence="5" id="KW-0808">Transferase</keyword>
<dbReference type="RefSeq" id="WP_246010991.1">
    <property type="nucleotide sequence ID" value="NZ_QQAZ01000003.1"/>
</dbReference>
<dbReference type="InterPro" id="IPR004358">
    <property type="entry name" value="Sig_transdc_His_kin-like_C"/>
</dbReference>
<dbReference type="Gene3D" id="1.10.287.130">
    <property type="match status" value="1"/>
</dbReference>
<accession>A0A370HEW5</accession>
<dbReference type="PANTHER" id="PTHR45436:SF5">
    <property type="entry name" value="SENSOR HISTIDINE KINASE TRCS"/>
    <property type="match status" value="1"/>
</dbReference>
<dbReference type="InterPro" id="IPR003661">
    <property type="entry name" value="HisK_dim/P_dom"/>
</dbReference>
<dbReference type="InterPro" id="IPR036097">
    <property type="entry name" value="HisK_dim/P_sf"/>
</dbReference>
<evidence type="ECO:0000256" key="10">
    <source>
        <dbReference type="ARBA" id="ARBA00023136"/>
    </source>
</evidence>
<dbReference type="InterPro" id="IPR003660">
    <property type="entry name" value="HAMP_dom"/>
</dbReference>
<evidence type="ECO:0000256" key="7">
    <source>
        <dbReference type="ARBA" id="ARBA00022777"/>
    </source>
</evidence>
<evidence type="ECO:0000256" key="9">
    <source>
        <dbReference type="ARBA" id="ARBA00023012"/>
    </source>
</evidence>
<dbReference type="PANTHER" id="PTHR45436">
    <property type="entry name" value="SENSOR HISTIDINE KINASE YKOH"/>
    <property type="match status" value="1"/>
</dbReference>
<dbReference type="CDD" id="cd00082">
    <property type="entry name" value="HisKA"/>
    <property type="match status" value="1"/>
</dbReference>
<evidence type="ECO:0000256" key="3">
    <source>
        <dbReference type="ARBA" id="ARBA00012438"/>
    </source>
</evidence>
<dbReference type="Proteomes" id="UP000255355">
    <property type="component" value="Unassembled WGS sequence"/>
</dbReference>
<dbReference type="Pfam" id="PF02518">
    <property type="entry name" value="HATPase_c"/>
    <property type="match status" value="1"/>
</dbReference>
<dbReference type="PROSITE" id="PS50109">
    <property type="entry name" value="HIS_KIN"/>
    <property type="match status" value="1"/>
</dbReference>
<keyword evidence="8 11" id="KW-1133">Transmembrane helix</keyword>
<organism evidence="14 15">
    <name type="scientific">Nocardia mexicana</name>
    <dbReference type="NCBI Taxonomy" id="279262"/>
    <lineage>
        <taxon>Bacteria</taxon>
        <taxon>Bacillati</taxon>
        <taxon>Actinomycetota</taxon>
        <taxon>Actinomycetes</taxon>
        <taxon>Mycobacteriales</taxon>
        <taxon>Nocardiaceae</taxon>
        <taxon>Nocardia</taxon>
    </lineage>
</organism>
<keyword evidence="9" id="KW-0902">Two-component regulatory system</keyword>
<feature type="transmembrane region" description="Helical" evidence="11">
    <location>
        <begin position="12"/>
        <end position="33"/>
    </location>
</feature>
<dbReference type="PRINTS" id="PR00344">
    <property type="entry name" value="BCTRLSENSOR"/>
</dbReference>
<evidence type="ECO:0000256" key="5">
    <source>
        <dbReference type="ARBA" id="ARBA00022679"/>
    </source>
</evidence>
<keyword evidence="4" id="KW-0597">Phosphoprotein</keyword>
<evidence type="ECO:0000259" key="13">
    <source>
        <dbReference type="PROSITE" id="PS50885"/>
    </source>
</evidence>
<dbReference type="EC" id="2.7.13.3" evidence="3"/>
<comment type="catalytic activity">
    <reaction evidence="1">
        <text>ATP + protein L-histidine = ADP + protein N-phospho-L-histidine.</text>
        <dbReference type="EC" id="2.7.13.3"/>
    </reaction>
</comment>
<dbReference type="AlphaFoldDB" id="A0A370HEW5"/>
<evidence type="ECO:0000256" key="8">
    <source>
        <dbReference type="ARBA" id="ARBA00022989"/>
    </source>
</evidence>
<dbReference type="Gene3D" id="6.10.340.10">
    <property type="match status" value="1"/>
</dbReference>
<dbReference type="SUPFAM" id="SSF47384">
    <property type="entry name" value="Homodimeric domain of signal transducing histidine kinase"/>
    <property type="match status" value="1"/>
</dbReference>
<evidence type="ECO:0000256" key="1">
    <source>
        <dbReference type="ARBA" id="ARBA00000085"/>
    </source>
</evidence>
<protein>
    <recommendedName>
        <fullName evidence="3">histidine kinase</fullName>
        <ecNumber evidence="3">2.7.13.3</ecNumber>
    </recommendedName>
</protein>
<dbReference type="Pfam" id="PF00512">
    <property type="entry name" value="HisKA"/>
    <property type="match status" value="1"/>
</dbReference>
<dbReference type="STRING" id="1210089.GCA_001613165_00017"/>
<keyword evidence="7 14" id="KW-0418">Kinase</keyword>
<evidence type="ECO:0000313" key="15">
    <source>
        <dbReference type="Proteomes" id="UP000255355"/>
    </source>
</evidence>
<evidence type="ECO:0000256" key="4">
    <source>
        <dbReference type="ARBA" id="ARBA00022553"/>
    </source>
</evidence>
<dbReference type="SUPFAM" id="SSF158472">
    <property type="entry name" value="HAMP domain-like"/>
    <property type="match status" value="1"/>
</dbReference>
<proteinExistence type="predicted"/>
<dbReference type="SMART" id="SM00388">
    <property type="entry name" value="HisKA"/>
    <property type="match status" value="1"/>
</dbReference>
<reference evidence="14 15" key="1">
    <citation type="submission" date="2018-07" db="EMBL/GenBank/DDBJ databases">
        <title>Genomic Encyclopedia of Type Strains, Phase IV (KMG-IV): sequencing the most valuable type-strain genomes for metagenomic binning, comparative biology and taxonomic classification.</title>
        <authorList>
            <person name="Goeker M."/>
        </authorList>
    </citation>
    <scope>NUCLEOTIDE SEQUENCE [LARGE SCALE GENOMIC DNA]</scope>
    <source>
        <strain evidence="14 15">DSM 44952</strain>
    </source>
</reference>
<dbReference type="GO" id="GO:0000155">
    <property type="term" value="F:phosphorelay sensor kinase activity"/>
    <property type="evidence" value="ECO:0007669"/>
    <property type="project" value="InterPro"/>
</dbReference>
<dbReference type="PROSITE" id="PS50885">
    <property type="entry name" value="HAMP"/>
    <property type="match status" value="1"/>
</dbReference>
<comment type="subcellular location">
    <subcellularLocation>
        <location evidence="2">Cell membrane</location>
    </subcellularLocation>
</comment>
<keyword evidence="6 11" id="KW-0812">Transmembrane</keyword>
<keyword evidence="10 11" id="KW-0472">Membrane</keyword>
<dbReference type="GO" id="GO:0005886">
    <property type="term" value="C:plasma membrane"/>
    <property type="evidence" value="ECO:0007669"/>
    <property type="project" value="UniProtKB-SubCell"/>
</dbReference>
<gene>
    <name evidence="14" type="ORF">DFR68_103813</name>
</gene>
<dbReference type="InterPro" id="IPR005467">
    <property type="entry name" value="His_kinase_dom"/>
</dbReference>
<comment type="caution">
    <text evidence="14">The sequence shown here is derived from an EMBL/GenBank/DDBJ whole genome shotgun (WGS) entry which is preliminary data.</text>
</comment>
<feature type="transmembrane region" description="Helical" evidence="11">
    <location>
        <begin position="155"/>
        <end position="178"/>
    </location>
</feature>
<dbReference type="SUPFAM" id="SSF55874">
    <property type="entry name" value="ATPase domain of HSP90 chaperone/DNA topoisomerase II/histidine kinase"/>
    <property type="match status" value="1"/>
</dbReference>
<feature type="domain" description="HAMP" evidence="13">
    <location>
        <begin position="179"/>
        <end position="232"/>
    </location>
</feature>
<dbReference type="Gene3D" id="3.30.565.10">
    <property type="entry name" value="Histidine kinase-like ATPase, C-terminal domain"/>
    <property type="match status" value="1"/>
</dbReference>
<evidence type="ECO:0000259" key="12">
    <source>
        <dbReference type="PROSITE" id="PS50109"/>
    </source>
</evidence>
<dbReference type="SMART" id="SM00387">
    <property type="entry name" value="HATPase_c"/>
    <property type="match status" value="1"/>
</dbReference>
<dbReference type="CDD" id="cd06225">
    <property type="entry name" value="HAMP"/>
    <property type="match status" value="1"/>
</dbReference>
<dbReference type="InterPro" id="IPR003594">
    <property type="entry name" value="HATPase_dom"/>
</dbReference>
<evidence type="ECO:0000313" key="14">
    <source>
        <dbReference type="EMBL" id="RDI53423.1"/>
    </source>
</evidence>
<name>A0A370HEW5_9NOCA</name>
<sequence length="457" mass="48970">MRPRSLRARLAGYFVLAMVVALAGMGLAAYVVVAHEFRSALDTGLRREATRIGRQFAAEPDVATFSGSCRYLAAPSCVQVVAADGRIESARDPEDTPLPIDDETRTAATGTEPAYFSDSIVDGYPMRVYTTQLRPGTALQVAQRSDPVDKALRRVGLALLAAAAAGTVLAIAVGVVVARRALAPVTALTRAAQRVATTRDPRRHITVAGSDELAVLARSFNIMLDELDQALTAERDSRAAQRRLVADASHELRTPLTVLRTNIDLLRRADRLTPQQLAATADALRLPAAELSGLVTDLIDLARAEDPEAATEPFEDLRLDALVTACVQTAESHWPAVIFETDAEPTTIRGAPARLTRAITNLLDNAAKFSPPGAAVHVELRDNRLTVRDRGPGIDPEDLPHVFDRFYRSRTARRTPGHGLGLAIVMQVAALHGARVQAANPSDGGALFSIEFGSAPI</sequence>
<dbReference type="EMBL" id="QQAZ01000003">
    <property type="protein sequence ID" value="RDI53423.1"/>
    <property type="molecule type" value="Genomic_DNA"/>
</dbReference>
<dbReference type="Pfam" id="PF00672">
    <property type="entry name" value="HAMP"/>
    <property type="match status" value="1"/>
</dbReference>
<keyword evidence="15" id="KW-1185">Reference proteome</keyword>
<feature type="domain" description="Histidine kinase" evidence="12">
    <location>
        <begin position="247"/>
        <end position="456"/>
    </location>
</feature>
<dbReference type="InterPro" id="IPR036890">
    <property type="entry name" value="HATPase_C_sf"/>
</dbReference>
<dbReference type="InterPro" id="IPR050428">
    <property type="entry name" value="TCS_sensor_his_kinase"/>
</dbReference>
<evidence type="ECO:0000256" key="11">
    <source>
        <dbReference type="SAM" id="Phobius"/>
    </source>
</evidence>
<dbReference type="SMART" id="SM00304">
    <property type="entry name" value="HAMP"/>
    <property type="match status" value="1"/>
</dbReference>
<evidence type="ECO:0000256" key="2">
    <source>
        <dbReference type="ARBA" id="ARBA00004236"/>
    </source>
</evidence>
<evidence type="ECO:0000256" key="6">
    <source>
        <dbReference type="ARBA" id="ARBA00022692"/>
    </source>
</evidence>